<sequence>MGISIFGSSCSCSPSTTIIEKVVEKVKEVIKPNPDPTNFQILKTHWAGDYLAAEVFYPDCTNYEGRKILVYNSNKRKIYKAKFLDPHFCEGDHISPIARFEPTGFGWDMALMLIDQLADISDTNN</sequence>
<evidence type="ECO:0000313" key="1">
    <source>
        <dbReference type="EMBL" id="KKN61020.1"/>
    </source>
</evidence>
<reference evidence="1" key="1">
    <citation type="journal article" date="2015" name="Nature">
        <title>Complex archaea that bridge the gap between prokaryotes and eukaryotes.</title>
        <authorList>
            <person name="Spang A."/>
            <person name="Saw J.H."/>
            <person name="Jorgensen S.L."/>
            <person name="Zaremba-Niedzwiedzka K."/>
            <person name="Martijn J."/>
            <person name="Lind A.E."/>
            <person name="van Eijk R."/>
            <person name="Schleper C."/>
            <person name="Guy L."/>
            <person name="Ettema T.J."/>
        </authorList>
    </citation>
    <scope>NUCLEOTIDE SEQUENCE</scope>
</reference>
<gene>
    <name evidence="1" type="ORF">LCGC14_0526450</name>
</gene>
<comment type="caution">
    <text evidence="1">The sequence shown here is derived from an EMBL/GenBank/DDBJ whole genome shotgun (WGS) entry which is preliminary data.</text>
</comment>
<dbReference type="AlphaFoldDB" id="A0A0F9RX62"/>
<accession>A0A0F9RX62</accession>
<protein>
    <submittedName>
        <fullName evidence="1">Uncharacterized protein</fullName>
    </submittedName>
</protein>
<dbReference type="EMBL" id="LAZR01000675">
    <property type="protein sequence ID" value="KKN61020.1"/>
    <property type="molecule type" value="Genomic_DNA"/>
</dbReference>
<proteinExistence type="predicted"/>
<name>A0A0F9RX62_9ZZZZ</name>
<organism evidence="1">
    <name type="scientific">marine sediment metagenome</name>
    <dbReference type="NCBI Taxonomy" id="412755"/>
    <lineage>
        <taxon>unclassified sequences</taxon>
        <taxon>metagenomes</taxon>
        <taxon>ecological metagenomes</taxon>
    </lineage>
</organism>